<gene>
    <name evidence="1" type="ORF">SpAn4DRAFT_2475</name>
</gene>
<protein>
    <submittedName>
        <fullName evidence="1">Uncharacterized protein</fullName>
    </submittedName>
</protein>
<name>A0A0U1L250_9FIRM</name>
<keyword evidence="2" id="KW-1185">Reference proteome</keyword>
<reference evidence="2" key="1">
    <citation type="submission" date="2015-03" db="EMBL/GenBank/DDBJ databases">
        <authorList>
            <person name="Nijsse Bart"/>
        </authorList>
    </citation>
    <scope>NUCLEOTIDE SEQUENCE [LARGE SCALE GENOMIC DNA]</scope>
</reference>
<proteinExistence type="predicted"/>
<sequence>MKKGKSMRFISVGMVLLWLLTVPLLAGAVQSTGEAGIIIDKTSYVPGEQIRLQFKAPANWPGNAWIGIIPSNVSHGSESVNDQYDITYQYIEQRTSGVMVFTAPGVGQWDLRMHDTDSNGREIAFASFTVSDSMPAANDTDYQLRLEKTVFAPGEKIAVRFQASANWPGDAWIGIIPSNVSHGSEPVNDQYDITYQYIEQRTSGVMVFTAPEVGQWDLRMHDTDTNGREIATISFRVR</sequence>
<evidence type="ECO:0000313" key="1">
    <source>
        <dbReference type="EMBL" id="CQR73243.1"/>
    </source>
</evidence>
<organism evidence="1 2">
    <name type="scientific">Sporomusa ovata</name>
    <dbReference type="NCBI Taxonomy" id="2378"/>
    <lineage>
        <taxon>Bacteria</taxon>
        <taxon>Bacillati</taxon>
        <taxon>Bacillota</taxon>
        <taxon>Negativicutes</taxon>
        <taxon>Selenomonadales</taxon>
        <taxon>Sporomusaceae</taxon>
        <taxon>Sporomusa</taxon>
    </lineage>
</organism>
<accession>A0A0U1L250</accession>
<dbReference type="AlphaFoldDB" id="A0A0U1L250"/>
<dbReference type="RefSeq" id="WP_021168031.1">
    <property type="nucleotide sequence ID" value="NZ_CTRP01000012.1"/>
</dbReference>
<evidence type="ECO:0000313" key="2">
    <source>
        <dbReference type="Proteomes" id="UP000049855"/>
    </source>
</evidence>
<dbReference type="EMBL" id="CTRP01000012">
    <property type="protein sequence ID" value="CQR73243.1"/>
    <property type="molecule type" value="Genomic_DNA"/>
</dbReference>
<dbReference type="Proteomes" id="UP000049855">
    <property type="component" value="Unassembled WGS sequence"/>
</dbReference>